<keyword evidence="9" id="KW-1185">Reference proteome</keyword>
<dbReference type="InterPro" id="IPR011989">
    <property type="entry name" value="ARM-like"/>
</dbReference>
<dbReference type="Gene3D" id="1.25.10.10">
    <property type="entry name" value="Leucine-rich Repeat Variant"/>
    <property type="match status" value="2"/>
</dbReference>
<evidence type="ECO:0000256" key="2">
    <source>
        <dbReference type="ARBA" id="ARBA00022553"/>
    </source>
</evidence>
<dbReference type="InterPro" id="IPR013180">
    <property type="entry name" value="CTNNBL1_N"/>
</dbReference>
<keyword evidence="5" id="KW-0539">Nucleus</keyword>
<sequence length="478" mass="53140">MFTPSKTFAGPKPGLVFTTVNSKTGYYPDPLLNSNAEPSSKKRRTGSPDTTSTSTSTSTPTSTSISTSTLKSFKSSLLTLETLTNANLSARSLSSDPSTYIPSETSLYLHLLSLLPLFKSLDPDFFNPTILPTLIGLCTHDNSDIVTPSLELISSTIEFEGTIETLQSNNFADILVSNLPRMSSTELTFTLLDSVPYTTPSPLLYDYCTKNQTGSDALADFLLSQDPKTVHEIVKDDSLLKWYHTSTDGEDVFQSILTCVRTDWKGVCIECEGIELFVLHLEKNKRGSALIILNNLLEDEKACVRFIKSSGLKVLFKILLNKFKTTRGGDRTKSWRKSELRTAINILWSLAKYLPEGIERERYLSKFIENEFTALERVVEVIVEYDGIGRKCMKKYLVSKEAEADEEDGEDLEGEARRRGIDGGLDTYFYGCEMLAIIMKKDKKIWAAVIEAVKVRGGGVSWIKDGCREMGSEEGEGI</sequence>
<dbReference type="AlphaFoldDB" id="A0A9W7FJC1"/>
<evidence type="ECO:0000259" key="7">
    <source>
        <dbReference type="Pfam" id="PF08216"/>
    </source>
</evidence>
<evidence type="ECO:0000256" key="6">
    <source>
        <dbReference type="SAM" id="MobiDB-lite"/>
    </source>
</evidence>
<feature type="domain" description="Beta-catenin-like protein 1 N-terminal" evidence="7">
    <location>
        <begin position="250"/>
        <end position="464"/>
    </location>
</feature>
<dbReference type="PANTHER" id="PTHR14978">
    <property type="entry name" value="BETA-CATENIN-LIKE PROTEIN 1 NUCLEAR ASSOCIATED PROTEIN"/>
    <property type="match status" value="1"/>
</dbReference>
<organism evidence="8 9">
    <name type="scientific">Triparma verrucosa</name>
    <dbReference type="NCBI Taxonomy" id="1606542"/>
    <lineage>
        <taxon>Eukaryota</taxon>
        <taxon>Sar</taxon>
        <taxon>Stramenopiles</taxon>
        <taxon>Ochrophyta</taxon>
        <taxon>Bolidophyceae</taxon>
        <taxon>Parmales</taxon>
        <taxon>Triparmaceae</taxon>
        <taxon>Triparma</taxon>
    </lineage>
</organism>
<accession>A0A9W7FJC1</accession>
<evidence type="ECO:0000313" key="9">
    <source>
        <dbReference type="Proteomes" id="UP001165160"/>
    </source>
</evidence>
<protein>
    <recommendedName>
        <fullName evidence="7">Beta-catenin-like protein 1 N-terminal domain-containing protein</fullName>
    </recommendedName>
</protein>
<dbReference type="GO" id="GO:0005681">
    <property type="term" value="C:spliceosomal complex"/>
    <property type="evidence" value="ECO:0007669"/>
    <property type="project" value="TreeGrafter"/>
</dbReference>
<dbReference type="SUPFAM" id="SSF48371">
    <property type="entry name" value="ARM repeat"/>
    <property type="match status" value="1"/>
</dbReference>
<dbReference type="InterPro" id="IPR039678">
    <property type="entry name" value="CTNNBL1"/>
</dbReference>
<dbReference type="PANTHER" id="PTHR14978:SF0">
    <property type="entry name" value="BETA-CATENIN-LIKE PROTEIN 1"/>
    <property type="match status" value="1"/>
</dbReference>
<proteinExistence type="predicted"/>
<evidence type="ECO:0000256" key="5">
    <source>
        <dbReference type="ARBA" id="ARBA00023242"/>
    </source>
</evidence>
<feature type="region of interest" description="Disordered" evidence="6">
    <location>
        <begin position="25"/>
        <end position="66"/>
    </location>
</feature>
<evidence type="ECO:0000256" key="4">
    <source>
        <dbReference type="ARBA" id="ARBA00023054"/>
    </source>
</evidence>
<evidence type="ECO:0000256" key="1">
    <source>
        <dbReference type="ARBA" id="ARBA00004123"/>
    </source>
</evidence>
<feature type="domain" description="Beta-catenin-like protein 1 N-terminal" evidence="7">
    <location>
        <begin position="66"/>
        <end position="186"/>
    </location>
</feature>
<keyword evidence="3" id="KW-0677">Repeat</keyword>
<reference evidence="9" key="1">
    <citation type="journal article" date="2023" name="Commun. Biol.">
        <title>Genome analysis of Parmales, the sister group of diatoms, reveals the evolutionary specialization of diatoms from phago-mixotrophs to photoautotrophs.</title>
        <authorList>
            <person name="Ban H."/>
            <person name="Sato S."/>
            <person name="Yoshikawa S."/>
            <person name="Yamada K."/>
            <person name="Nakamura Y."/>
            <person name="Ichinomiya M."/>
            <person name="Sato N."/>
            <person name="Blanc-Mathieu R."/>
            <person name="Endo H."/>
            <person name="Kuwata A."/>
            <person name="Ogata H."/>
        </authorList>
    </citation>
    <scope>NUCLEOTIDE SEQUENCE [LARGE SCALE GENOMIC DNA]</scope>
    <source>
        <strain evidence="9">NIES 3699</strain>
    </source>
</reference>
<keyword evidence="2" id="KW-0597">Phosphoprotein</keyword>
<evidence type="ECO:0000313" key="8">
    <source>
        <dbReference type="EMBL" id="GMI13539.1"/>
    </source>
</evidence>
<feature type="compositionally biased region" description="Low complexity" evidence="6">
    <location>
        <begin position="47"/>
        <end position="66"/>
    </location>
</feature>
<dbReference type="Proteomes" id="UP001165160">
    <property type="component" value="Unassembled WGS sequence"/>
</dbReference>
<dbReference type="Pfam" id="PF08216">
    <property type="entry name" value="CTNNBL"/>
    <property type="match status" value="2"/>
</dbReference>
<dbReference type="InterPro" id="IPR016024">
    <property type="entry name" value="ARM-type_fold"/>
</dbReference>
<gene>
    <name evidence="8" type="ORF">TrVE_jg27</name>
</gene>
<keyword evidence="4" id="KW-0175">Coiled coil</keyword>
<name>A0A9W7FJC1_9STRA</name>
<comment type="caution">
    <text evidence="8">The sequence shown here is derived from an EMBL/GenBank/DDBJ whole genome shotgun (WGS) entry which is preliminary data.</text>
</comment>
<dbReference type="EMBL" id="BRXX01000471">
    <property type="protein sequence ID" value="GMI13539.1"/>
    <property type="molecule type" value="Genomic_DNA"/>
</dbReference>
<evidence type="ECO:0000256" key="3">
    <source>
        <dbReference type="ARBA" id="ARBA00022737"/>
    </source>
</evidence>
<comment type="subcellular location">
    <subcellularLocation>
        <location evidence="1">Nucleus</location>
    </subcellularLocation>
</comment>